<comment type="cofactor">
    <cofactor evidence="1">
        <name>Mg(2+)</name>
        <dbReference type="ChEBI" id="CHEBI:18420"/>
    </cofactor>
</comment>
<dbReference type="SMART" id="SM00562">
    <property type="entry name" value="NDK"/>
    <property type="match status" value="1"/>
</dbReference>
<evidence type="ECO:0000256" key="4">
    <source>
        <dbReference type="ARBA" id="ARBA00022679"/>
    </source>
</evidence>
<accession>A0A0G0G4J0</accession>
<dbReference type="EC" id="2.7.4.6" evidence="3"/>
<evidence type="ECO:0000256" key="1">
    <source>
        <dbReference type="ARBA" id="ARBA00001946"/>
    </source>
</evidence>
<organism evidence="8 9">
    <name type="scientific">Candidatus Roizmanbacteria bacterium GW2011_GWC2_37_13</name>
    <dbReference type="NCBI Taxonomy" id="1618486"/>
    <lineage>
        <taxon>Bacteria</taxon>
        <taxon>Candidatus Roizmaniibacteriota</taxon>
    </lineage>
</organism>
<evidence type="ECO:0000256" key="3">
    <source>
        <dbReference type="ARBA" id="ARBA00012966"/>
    </source>
</evidence>
<sequence>MNKQKALLIIKPDGVQRGIIGKIVSRFETVGLKIIGLKFEWATKEKIIAHYPETEAWFAKVGQRTLTNYEKKGLDARSVFKTNDAVSIGKTVKGWLITYLQESPVFLAVVEGYDAIEIVRKLSGNTIPVLAAPGTIRGDFSHDTIDLANEQNRPLRNIIHASDTVEDGEKEVNLWFKPEELFSYETAGEKFMYSMK</sequence>
<dbReference type="GO" id="GO:0004550">
    <property type="term" value="F:nucleoside diphosphate kinase activity"/>
    <property type="evidence" value="ECO:0007669"/>
    <property type="project" value="UniProtKB-EC"/>
</dbReference>
<dbReference type="PATRIC" id="fig|1618486.3.peg.437"/>
<comment type="similarity">
    <text evidence="2 6">Belongs to the NDK family.</text>
</comment>
<comment type="caution">
    <text evidence="6">Lacks conserved residue(s) required for the propagation of feature annotation.</text>
</comment>
<evidence type="ECO:0000259" key="7">
    <source>
        <dbReference type="SMART" id="SM00562"/>
    </source>
</evidence>
<reference evidence="8 9" key="1">
    <citation type="journal article" date="2015" name="Nature">
        <title>rRNA introns, odd ribosomes, and small enigmatic genomes across a large radiation of phyla.</title>
        <authorList>
            <person name="Brown C.T."/>
            <person name="Hug L.A."/>
            <person name="Thomas B.C."/>
            <person name="Sharon I."/>
            <person name="Castelle C.J."/>
            <person name="Singh A."/>
            <person name="Wilkins M.J."/>
            <person name="Williams K.H."/>
            <person name="Banfield J.F."/>
        </authorList>
    </citation>
    <scope>NUCLEOTIDE SEQUENCE [LARGE SCALE GENOMIC DNA]</scope>
</reference>
<dbReference type="InterPro" id="IPR034907">
    <property type="entry name" value="NDK-like_dom"/>
</dbReference>
<keyword evidence="5 8" id="KW-0418">Kinase</keyword>
<protein>
    <recommendedName>
        <fullName evidence="3">nucleoside-diphosphate kinase</fullName>
        <ecNumber evidence="3">2.7.4.6</ecNumber>
    </recommendedName>
</protein>
<evidence type="ECO:0000313" key="8">
    <source>
        <dbReference type="EMBL" id="KKQ26043.1"/>
    </source>
</evidence>
<evidence type="ECO:0000313" key="9">
    <source>
        <dbReference type="Proteomes" id="UP000034917"/>
    </source>
</evidence>
<dbReference type="InterPro" id="IPR036850">
    <property type="entry name" value="NDK-like_dom_sf"/>
</dbReference>
<evidence type="ECO:0000256" key="5">
    <source>
        <dbReference type="ARBA" id="ARBA00022777"/>
    </source>
</evidence>
<dbReference type="Pfam" id="PF00334">
    <property type="entry name" value="NDK"/>
    <property type="match status" value="2"/>
</dbReference>
<gene>
    <name evidence="8" type="ORF">US40_C0004G0078</name>
</gene>
<name>A0A0G0G4J0_9BACT</name>
<dbReference type="Gene3D" id="3.30.70.141">
    <property type="entry name" value="Nucleoside diphosphate kinase-like domain"/>
    <property type="match status" value="1"/>
</dbReference>
<keyword evidence="4" id="KW-0808">Transferase</keyword>
<proteinExistence type="inferred from homology"/>
<dbReference type="Proteomes" id="UP000034917">
    <property type="component" value="Unassembled WGS sequence"/>
</dbReference>
<evidence type="ECO:0000256" key="6">
    <source>
        <dbReference type="PROSITE-ProRule" id="PRU00706"/>
    </source>
</evidence>
<dbReference type="EMBL" id="LBSV01000004">
    <property type="protein sequence ID" value="KKQ26043.1"/>
    <property type="molecule type" value="Genomic_DNA"/>
</dbReference>
<dbReference type="AlphaFoldDB" id="A0A0G0G4J0"/>
<dbReference type="PANTHER" id="PTHR11349">
    <property type="entry name" value="NUCLEOSIDE DIPHOSPHATE KINASE"/>
    <property type="match status" value="1"/>
</dbReference>
<evidence type="ECO:0000256" key="2">
    <source>
        <dbReference type="ARBA" id="ARBA00008142"/>
    </source>
</evidence>
<dbReference type="SUPFAM" id="SSF54919">
    <property type="entry name" value="Nucleoside diphosphate kinase, NDK"/>
    <property type="match status" value="1"/>
</dbReference>
<dbReference type="PROSITE" id="PS51374">
    <property type="entry name" value="NDPK_LIKE"/>
    <property type="match status" value="1"/>
</dbReference>
<dbReference type="CDD" id="cd04413">
    <property type="entry name" value="NDPk_I"/>
    <property type="match status" value="1"/>
</dbReference>
<comment type="caution">
    <text evidence="8">The sequence shown here is derived from an EMBL/GenBank/DDBJ whole genome shotgun (WGS) entry which is preliminary data.</text>
</comment>
<feature type="domain" description="Nucleoside diphosphate kinase-like" evidence="7">
    <location>
        <begin position="3"/>
        <end position="183"/>
    </location>
</feature>